<organism evidence="1 2">
    <name type="scientific">Cannabis sativa</name>
    <name type="common">Hemp</name>
    <name type="synonym">Marijuana</name>
    <dbReference type="NCBI Taxonomy" id="3483"/>
    <lineage>
        <taxon>Eukaryota</taxon>
        <taxon>Viridiplantae</taxon>
        <taxon>Streptophyta</taxon>
        <taxon>Embryophyta</taxon>
        <taxon>Tracheophyta</taxon>
        <taxon>Spermatophyta</taxon>
        <taxon>Magnoliopsida</taxon>
        <taxon>eudicotyledons</taxon>
        <taxon>Gunneridae</taxon>
        <taxon>Pentapetalae</taxon>
        <taxon>rosids</taxon>
        <taxon>fabids</taxon>
        <taxon>Rosales</taxon>
        <taxon>Cannabaceae</taxon>
        <taxon>Cannabis</taxon>
    </lineage>
</organism>
<accession>A0A7J6HFF7</accession>
<evidence type="ECO:0000313" key="1">
    <source>
        <dbReference type="EMBL" id="KAF4393408.1"/>
    </source>
</evidence>
<reference evidence="1 2" key="1">
    <citation type="journal article" date="2020" name="bioRxiv">
        <title>Sequence and annotation of 42 cannabis genomes reveals extensive copy number variation in cannabinoid synthesis and pathogen resistance genes.</title>
        <authorList>
            <person name="Mckernan K.J."/>
            <person name="Helbert Y."/>
            <person name="Kane L.T."/>
            <person name="Ebling H."/>
            <person name="Zhang L."/>
            <person name="Liu B."/>
            <person name="Eaton Z."/>
            <person name="Mclaughlin S."/>
            <person name="Kingan S."/>
            <person name="Baybayan P."/>
            <person name="Concepcion G."/>
            <person name="Jordan M."/>
            <person name="Riva A."/>
            <person name="Barbazuk W."/>
            <person name="Harkins T."/>
        </authorList>
    </citation>
    <scope>NUCLEOTIDE SEQUENCE [LARGE SCALE GENOMIC DNA]</scope>
    <source>
        <strain evidence="2">cv. Jamaican Lion 4</strain>
        <tissue evidence="1">Leaf</tissue>
    </source>
</reference>
<comment type="caution">
    <text evidence="1">The sequence shown here is derived from an EMBL/GenBank/DDBJ whole genome shotgun (WGS) entry which is preliminary data.</text>
</comment>
<dbReference type="AlphaFoldDB" id="A0A7J6HFF7"/>
<dbReference type="EMBL" id="JAATIP010000014">
    <property type="protein sequence ID" value="KAF4393408.1"/>
    <property type="molecule type" value="Genomic_DNA"/>
</dbReference>
<gene>
    <name evidence="1" type="ORF">F8388_023212</name>
</gene>
<name>A0A7J6HFF7_CANSA</name>
<evidence type="ECO:0000313" key="2">
    <source>
        <dbReference type="Proteomes" id="UP000525078"/>
    </source>
</evidence>
<dbReference type="Proteomes" id="UP000525078">
    <property type="component" value="Unassembled WGS sequence"/>
</dbReference>
<protein>
    <submittedName>
        <fullName evidence="1">Uncharacterized protein</fullName>
    </submittedName>
</protein>
<sequence length="83" mass="9513">MRILSRRHILSSQLPTILCPTIPQVEAHGKPSRSSFLPCSFLSSYRQCCFKMRELNKNELNGVYAFINPATVASTHGLWYNER</sequence>
<feature type="non-terminal residue" evidence="1">
    <location>
        <position position="1"/>
    </location>
</feature>
<proteinExistence type="predicted"/>